<proteinExistence type="predicted"/>
<dbReference type="EMBL" id="CABVQI010000019">
    <property type="protein sequence ID" value="VWD20698.1"/>
    <property type="molecule type" value="Genomic_DNA"/>
</dbReference>
<dbReference type="RefSeq" id="WP_175046036.1">
    <property type="nucleotide sequence ID" value="NZ_CABVQI010000019.1"/>
</dbReference>
<dbReference type="AlphaFoldDB" id="A0A6P2YJ93"/>
<feature type="transmembrane region" description="Helical" evidence="1">
    <location>
        <begin position="41"/>
        <end position="63"/>
    </location>
</feature>
<organism evidence="2 3">
    <name type="scientific">Burkholderia lata (strain ATCC 17760 / DSM 23089 / LMG 22485 / NCIMB 9086 / R18194 / 383)</name>
    <dbReference type="NCBI Taxonomy" id="482957"/>
    <lineage>
        <taxon>Bacteria</taxon>
        <taxon>Pseudomonadati</taxon>
        <taxon>Pseudomonadota</taxon>
        <taxon>Betaproteobacteria</taxon>
        <taxon>Burkholderiales</taxon>
        <taxon>Burkholderiaceae</taxon>
        <taxon>Burkholderia</taxon>
        <taxon>Burkholderia cepacia complex</taxon>
    </lineage>
</organism>
<sequence length="104" mass="10806">MSDADHLVKGAVLSIIASALAVALVHFVIEAGTRWNANGVNVTIATALAMAIVLLMPPLVAAWRNRTGVVDPYFEPAALKPMLMGRGAGIPLGIVFGISIVSGW</sequence>
<accession>A0A6P2YJ93</accession>
<evidence type="ECO:0000256" key="1">
    <source>
        <dbReference type="SAM" id="Phobius"/>
    </source>
</evidence>
<dbReference type="Proteomes" id="UP000494274">
    <property type="component" value="Unassembled WGS sequence"/>
</dbReference>
<evidence type="ECO:0000313" key="2">
    <source>
        <dbReference type="EMBL" id="VWD20698.1"/>
    </source>
</evidence>
<reference evidence="2 3" key="1">
    <citation type="submission" date="2019-09" db="EMBL/GenBank/DDBJ databases">
        <authorList>
            <person name="Depoorter E."/>
        </authorList>
    </citation>
    <scope>NUCLEOTIDE SEQUENCE [LARGE SCALE GENOMIC DNA]</scope>
    <source>
        <strain evidence="2">R-18112</strain>
    </source>
</reference>
<gene>
    <name evidence="2" type="ORF">BLA18112_05330</name>
</gene>
<evidence type="ECO:0000313" key="3">
    <source>
        <dbReference type="Proteomes" id="UP000494274"/>
    </source>
</evidence>
<keyword evidence="1" id="KW-0472">Membrane</keyword>
<name>A0A6P2YJ93_BURL3</name>
<keyword evidence="1" id="KW-1133">Transmembrane helix</keyword>
<keyword evidence="1" id="KW-0812">Transmembrane</keyword>
<feature type="transmembrane region" description="Helical" evidence="1">
    <location>
        <begin position="83"/>
        <end position="101"/>
    </location>
</feature>
<protein>
    <submittedName>
        <fullName evidence="2">Uncharacterized protein</fullName>
    </submittedName>
</protein>
<feature type="transmembrane region" description="Helical" evidence="1">
    <location>
        <begin position="6"/>
        <end position="29"/>
    </location>
</feature>